<feature type="domain" description="WYL" evidence="1">
    <location>
        <begin position="152"/>
        <end position="217"/>
    </location>
</feature>
<dbReference type="Pfam" id="PF25583">
    <property type="entry name" value="WCX"/>
    <property type="match status" value="1"/>
</dbReference>
<dbReference type="InterPro" id="IPR057727">
    <property type="entry name" value="WCX_dom"/>
</dbReference>
<dbReference type="RefSeq" id="WP_107222196.1">
    <property type="nucleotide sequence ID" value="NZ_CP028339.1"/>
</dbReference>
<accession>A0A2R4BSL8</accession>
<evidence type="ECO:0000313" key="3">
    <source>
        <dbReference type="EMBL" id="AVR90213.1"/>
    </source>
</evidence>
<evidence type="ECO:0000259" key="1">
    <source>
        <dbReference type="Pfam" id="PF13280"/>
    </source>
</evidence>
<evidence type="ECO:0000313" key="4">
    <source>
        <dbReference type="Proteomes" id="UP000241885"/>
    </source>
</evidence>
<dbReference type="AlphaFoldDB" id="A0A2R4BSL8"/>
<dbReference type="PANTHER" id="PTHR34580">
    <property type="match status" value="1"/>
</dbReference>
<dbReference type="InterPro" id="IPR051534">
    <property type="entry name" value="CBASS_pafABC_assoc_protein"/>
</dbReference>
<proteinExistence type="predicted"/>
<evidence type="ECO:0000259" key="2">
    <source>
        <dbReference type="Pfam" id="PF25583"/>
    </source>
</evidence>
<dbReference type="KEGG" id="tak:Tharo_3332"/>
<reference evidence="3 4" key="1">
    <citation type="submission" date="2018-03" db="EMBL/GenBank/DDBJ databases">
        <title>Complete genome sequence of Thauera aromatica, a model organism for studying aromatic compound degradation under denitrifying conditions.</title>
        <authorList>
            <person name="Lo H.-Y."/>
            <person name="Goris T."/>
            <person name="Boll M."/>
            <person name="Mueller J.A."/>
        </authorList>
    </citation>
    <scope>NUCLEOTIDE SEQUENCE [LARGE SCALE GENOMIC DNA]</scope>
    <source>
        <strain evidence="3 4">K172</strain>
    </source>
</reference>
<dbReference type="Pfam" id="PF13280">
    <property type="entry name" value="WYL"/>
    <property type="match status" value="1"/>
</dbReference>
<protein>
    <submittedName>
        <fullName evidence="3">Transcriptional factor</fullName>
    </submittedName>
</protein>
<keyword evidence="4" id="KW-1185">Reference proteome</keyword>
<dbReference type="EMBL" id="CP028339">
    <property type="protein sequence ID" value="AVR90213.1"/>
    <property type="molecule type" value="Genomic_DNA"/>
</dbReference>
<name>A0A2R4BSL8_THAAR</name>
<dbReference type="OrthoDB" id="8595817at2"/>
<dbReference type="PANTHER" id="PTHR34580:SF1">
    <property type="entry name" value="PROTEIN PAFC"/>
    <property type="match status" value="1"/>
</dbReference>
<dbReference type="InterPro" id="IPR026881">
    <property type="entry name" value="WYL_dom"/>
</dbReference>
<organism evidence="3 4">
    <name type="scientific">Thauera aromatica K172</name>
    <dbReference type="NCBI Taxonomy" id="44139"/>
    <lineage>
        <taxon>Bacteria</taxon>
        <taxon>Pseudomonadati</taxon>
        <taxon>Pseudomonadota</taxon>
        <taxon>Betaproteobacteria</taxon>
        <taxon>Rhodocyclales</taxon>
        <taxon>Zoogloeaceae</taxon>
        <taxon>Thauera</taxon>
    </lineage>
</organism>
<dbReference type="Proteomes" id="UP000241885">
    <property type="component" value="Chromosome"/>
</dbReference>
<feature type="domain" description="WCX" evidence="2">
    <location>
        <begin position="251"/>
        <end position="329"/>
    </location>
</feature>
<dbReference type="PROSITE" id="PS52050">
    <property type="entry name" value="WYL"/>
    <property type="match status" value="1"/>
</dbReference>
<sequence>MAAYKERIERLEALLRIIPTRARPEECPDPARLLDRVAEHFKAHTSPNARRRAIQRDLEELVGAGAIEAVNPGGKPLRYRRTHERDDTDPYVWDYARRAMRNLVESALPIRRLETLWPQLLDPQNGFALGEDRLRIVSDTQRLLPAAIRNGVLADVLEALACSRTLKVGYRDNAGKVTQPTLHPQGLLQRGPRLYLFALKNDENEPLRMYALHRMTRSAVNEEAARLMPGFDLQTLIESGQADFAGNKHFDLRLRARGYVAELLRDCPLAEGQRIEDEPDGSPFDVVVQATVPATGQLLRWVLGCGDKVEVLEPAALRQVVIAQTAKAAAIYQGTTPEAAG</sequence>
<gene>
    <name evidence="3" type="ORF">Tharo_3332</name>
</gene>